<gene>
    <name evidence="9" type="primary">fecC</name>
    <name evidence="9" type="ORF">FE839_13085</name>
</gene>
<dbReference type="CDD" id="cd06550">
    <property type="entry name" value="TM_ABC_iron-siderophores_like"/>
    <property type="match status" value="1"/>
</dbReference>
<dbReference type="EMBL" id="VCHQ01000016">
    <property type="protein sequence ID" value="TLV16752.1"/>
    <property type="molecule type" value="Genomic_DNA"/>
</dbReference>
<dbReference type="GO" id="GO:0005886">
    <property type="term" value="C:plasma membrane"/>
    <property type="evidence" value="ECO:0007669"/>
    <property type="project" value="UniProtKB-SubCell"/>
</dbReference>
<dbReference type="NCBIfam" id="NF008407">
    <property type="entry name" value="PRK11228.1"/>
    <property type="match status" value="1"/>
</dbReference>
<keyword evidence="6 8" id="KW-1133">Transmembrane helix</keyword>
<evidence type="ECO:0000256" key="8">
    <source>
        <dbReference type="SAM" id="Phobius"/>
    </source>
</evidence>
<dbReference type="PANTHER" id="PTHR30472">
    <property type="entry name" value="FERRIC ENTEROBACTIN TRANSPORT SYSTEM PERMEASE PROTEIN"/>
    <property type="match status" value="1"/>
</dbReference>
<evidence type="ECO:0000313" key="10">
    <source>
        <dbReference type="Proteomes" id="UP000307430"/>
    </source>
</evidence>
<name>A0A5R9LHQ3_9ENTR</name>
<dbReference type="InterPro" id="IPR037294">
    <property type="entry name" value="ABC_BtuC-like"/>
</dbReference>
<organism evidence="9 10">
    <name type="scientific">Klebsiella indica</name>
    <dbReference type="NCBI Taxonomy" id="2582917"/>
    <lineage>
        <taxon>Bacteria</taxon>
        <taxon>Pseudomonadati</taxon>
        <taxon>Pseudomonadota</taxon>
        <taxon>Gammaproteobacteria</taxon>
        <taxon>Enterobacterales</taxon>
        <taxon>Enterobacteriaceae</taxon>
        <taxon>Klebsiella/Raoultella group</taxon>
        <taxon>Klebsiella</taxon>
    </lineage>
</organism>
<evidence type="ECO:0000256" key="4">
    <source>
        <dbReference type="ARBA" id="ARBA00022475"/>
    </source>
</evidence>
<dbReference type="FunFam" id="1.10.3470.10:FF:000001">
    <property type="entry name" value="Vitamin B12 ABC transporter permease BtuC"/>
    <property type="match status" value="1"/>
</dbReference>
<evidence type="ECO:0000256" key="3">
    <source>
        <dbReference type="ARBA" id="ARBA00022448"/>
    </source>
</evidence>
<evidence type="ECO:0000256" key="2">
    <source>
        <dbReference type="ARBA" id="ARBA00007935"/>
    </source>
</evidence>
<feature type="transmembrane region" description="Helical" evidence="8">
    <location>
        <begin position="281"/>
        <end position="304"/>
    </location>
</feature>
<sequence>MRPFHRSFFIWGLPLLTLTGLFWLSLFCYAAIPISPLNALHALLAPDTPPLAEALVLNLRLPRSLVAMMLGASLAISGSLLQTLTHNPLASPSLLGINSGAALAMALTSAFSPAPLAGYSLALIAACGGGISWLLVMTAGGGWRQELDRHRLILAGIALSALCMALTRITLLLAEDHAYGILTWLAGGVSHVRWAEFWQLFPFTALIIPGVLLLSNALNLLNVGDNTAHSLGVNLFRLRLFINAATLLLTGSCVSVAGPVAFIGLLIPHLARLWAGHDHRVLLPMSAILGALFMLLADILARALAWPGELPAGAVLALVGAPCFVWLARRRG</sequence>
<dbReference type="Pfam" id="PF01032">
    <property type="entry name" value="FecCD"/>
    <property type="match status" value="1"/>
</dbReference>
<keyword evidence="10" id="KW-1185">Reference proteome</keyword>
<feature type="transmembrane region" description="Helical" evidence="8">
    <location>
        <begin position="201"/>
        <end position="221"/>
    </location>
</feature>
<dbReference type="GO" id="GO:0033214">
    <property type="term" value="P:siderophore-iron import into cell"/>
    <property type="evidence" value="ECO:0007669"/>
    <property type="project" value="TreeGrafter"/>
</dbReference>
<feature type="transmembrane region" description="Helical" evidence="8">
    <location>
        <begin position="152"/>
        <end position="171"/>
    </location>
</feature>
<evidence type="ECO:0000256" key="7">
    <source>
        <dbReference type="ARBA" id="ARBA00023136"/>
    </source>
</evidence>
<evidence type="ECO:0000313" key="9">
    <source>
        <dbReference type="EMBL" id="TLV16752.1"/>
    </source>
</evidence>
<dbReference type="Proteomes" id="UP000307430">
    <property type="component" value="Unassembled WGS sequence"/>
</dbReference>
<feature type="transmembrane region" description="Helical" evidence="8">
    <location>
        <begin position="93"/>
        <end position="111"/>
    </location>
</feature>
<keyword evidence="7 8" id="KW-0472">Membrane</keyword>
<feature type="transmembrane region" description="Helical" evidence="8">
    <location>
        <begin position="117"/>
        <end position="140"/>
    </location>
</feature>
<keyword evidence="3" id="KW-0813">Transport</keyword>
<comment type="caution">
    <text evidence="9">The sequence shown here is derived from an EMBL/GenBank/DDBJ whole genome shotgun (WGS) entry which is preliminary data.</text>
</comment>
<evidence type="ECO:0000256" key="5">
    <source>
        <dbReference type="ARBA" id="ARBA00022692"/>
    </source>
</evidence>
<dbReference type="RefSeq" id="WP_138361242.1">
    <property type="nucleotide sequence ID" value="NZ_JBCIVH010000071.1"/>
</dbReference>
<evidence type="ECO:0000256" key="6">
    <source>
        <dbReference type="ARBA" id="ARBA00022989"/>
    </source>
</evidence>
<reference evidence="9 10" key="1">
    <citation type="submission" date="2019-05" db="EMBL/GenBank/DDBJ databases">
        <title>Genome sequence of Klebsiella sp strain TOUT106.</title>
        <authorList>
            <person name="Rahi P."/>
            <person name="Chaudhari D."/>
        </authorList>
    </citation>
    <scope>NUCLEOTIDE SEQUENCE [LARGE SCALE GENOMIC DNA]</scope>
    <source>
        <strain evidence="9 10">TOUT106</strain>
    </source>
</reference>
<dbReference type="Gene3D" id="1.10.3470.10">
    <property type="entry name" value="ABC transporter involved in vitamin B12 uptake, BtuC"/>
    <property type="match status" value="1"/>
</dbReference>
<feature type="transmembrane region" description="Helical" evidence="8">
    <location>
        <begin position="310"/>
        <end position="328"/>
    </location>
</feature>
<dbReference type="InterPro" id="IPR000522">
    <property type="entry name" value="ABC_transptr_permease_BtuC"/>
</dbReference>
<keyword evidence="5 8" id="KW-0812">Transmembrane</keyword>
<accession>A0A5R9LHQ3</accession>
<dbReference type="GO" id="GO:0022857">
    <property type="term" value="F:transmembrane transporter activity"/>
    <property type="evidence" value="ECO:0007669"/>
    <property type="project" value="InterPro"/>
</dbReference>
<evidence type="ECO:0000256" key="1">
    <source>
        <dbReference type="ARBA" id="ARBA00004651"/>
    </source>
</evidence>
<feature type="transmembrane region" description="Helical" evidence="8">
    <location>
        <begin position="241"/>
        <end position="269"/>
    </location>
</feature>
<dbReference type="SUPFAM" id="SSF81345">
    <property type="entry name" value="ABC transporter involved in vitamin B12 uptake, BtuC"/>
    <property type="match status" value="1"/>
</dbReference>
<proteinExistence type="inferred from homology"/>
<comment type="subcellular location">
    <subcellularLocation>
        <location evidence="1">Cell membrane</location>
        <topology evidence="1">Multi-pass membrane protein</topology>
    </subcellularLocation>
</comment>
<dbReference type="PANTHER" id="PTHR30472:SF1">
    <property type="entry name" value="FE(3+) DICITRATE TRANSPORT SYSTEM PERMEASE PROTEIN FECC-RELATED"/>
    <property type="match status" value="1"/>
</dbReference>
<dbReference type="AlphaFoldDB" id="A0A5R9LHQ3"/>
<keyword evidence="4" id="KW-1003">Cell membrane</keyword>
<feature type="transmembrane region" description="Helical" evidence="8">
    <location>
        <begin position="64"/>
        <end position="81"/>
    </location>
</feature>
<comment type="similarity">
    <text evidence="2">Belongs to the binding-protein-dependent transport system permease family. FecCD subfamily.</text>
</comment>
<protein>
    <submittedName>
        <fullName evidence="9">Iron-dicitrate ABC transporter permease FecC</fullName>
    </submittedName>
</protein>